<proteinExistence type="predicted"/>
<evidence type="ECO:0000256" key="1">
    <source>
        <dbReference type="SAM" id="MobiDB-lite"/>
    </source>
</evidence>
<dbReference type="EMBL" id="CP033972">
    <property type="protein sequence ID" value="AZG45593.1"/>
    <property type="molecule type" value="Genomic_DNA"/>
</dbReference>
<dbReference type="Proteomes" id="UP000271469">
    <property type="component" value="Chromosome"/>
</dbReference>
<dbReference type="KEGG" id="gom:D7316_02189"/>
<evidence type="ECO:0000313" key="3">
    <source>
        <dbReference type="Proteomes" id="UP000271469"/>
    </source>
</evidence>
<name>A0A3G8JKQ2_9ACTN</name>
<organism evidence="2 3">
    <name type="scientific">Gordonia insulae</name>
    <dbReference type="NCBI Taxonomy" id="2420509"/>
    <lineage>
        <taxon>Bacteria</taxon>
        <taxon>Bacillati</taxon>
        <taxon>Actinomycetota</taxon>
        <taxon>Actinomycetes</taxon>
        <taxon>Mycobacteriales</taxon>
        <taxon>Gordoniaceae</taxon>
        <taxon>Gordonia</taxon>
    </lineage>
</organism>
<gene>
    <name evidence="2" type="ORF">D7316_02189</name>
</gene>
<reference evidence="2 3" key="1">
    <citation type="submission" date="2018-11" db="EMBL/GenBank/DDBJ databases">
        <title>Gordonia insulae sp. nov., isolated from an island soil.</title>
        <authorList>
            <person name="Kim Y.S."/>
            <person name="Kim S.B."/>
        </authorList>
    </citation>
    <scope>NUCLEOTIDE SEQUENCE [LARGE SCALE GENOMIC DNA]</scope>
    <source>
        <strain evidence="2 3">MMS17-SY073</strain>
    </source>
</reference>
<evidence type="ECO:0000313" key="2">
    <source>
        <dbReference type="EMBL" id="AZG45593.1"/>
    </source>
</evidence>
<sequence length="840" mass="89658">MRSLLALRVSAKPDEPGPSGVGRFGVGFTATAAVADRVEVRSTTGSLIFDRASTSQAVGASAPEARDAGGSRRAPTTGPAPLLRLAWPDETPPAAGFDTEIILYLRDATAADSLVATASAQATDLLLELDALAEIVVAETVTTIRRDGAEPDTRAVRVAVSATAPDGHRERTWIESSHAGTRWLVEIEGAGPVIAERDVLRAPTPTDIELSLPARCITDLALTPDRRNLHPDADISTAATGYSDLVGALARQWRPLLIPDTTRVRNRDDATLIEAVLDELRESVWLPAADDGDLVPSRAVVLADLTDELAGVLAPIMGDLAHPDVSERRHLTALRSVGVTEMGLADLAERLIGTEHDPAWWRDLYAALAPLVTTSIDAEELGTLPIPRSDGRMNIGARGLFVTGAIDTAVRWIPTVASAAYHPLVERLGAQSISVTDALADPALAHLTEHADDDELAPIAHEVFALLAADTAAAVPEWLSALPIPDQDGELRPADELLLPDSPLGAVLIDDAPFGVVDADLVAQVGSDALRRIGVGWGFLTVIDDLPVAADHDLPDEDEWWNLHEQPPETLAAVRDLDLVDERRWSEALTLLAADDTIAPLLADRSGYTAWWLRHHAVVDGHPLGWYRAPSDASVEGVRDVLDHPHADALRAALGGLDVESARDADTLLDHLADPARRIAPGVAADVHAAIVSAARRGTYDPADLNVPQGVRVATGSVVERAVVLDSPWLIQALDPDQLVLIGGHPDDEATEILAEILDIATAGEELRAVVRDEGAAAASTSTEAVLFSALWGRDVGHGEVRLHAELWVRLRRNGADHDVRVPWWVDQRGVTHLERRTVG</sequence>
<feature type="region of interest" description="Disordered" evidence="1">
    <location>
        <begin position="58"/>
        <end position="81"/>
    </location>
</feature>
<accession>A0A3G8JKQ2</accession>
<protein>
    <submittedName>
        <fullName evidence="2">Uncharacterized protein</fullName>
    </submittedName>
</protein>
<dbReference type="AlphaFoldDB" id="A0A3G8JKQ2"/>
<keyword evidence="3" id="KW-1185">Reference proteome</keyword>